<evidence type="ECO:0000313" key="3">
    <source>
        <dbReference type="EMBL" id="KAK3682981.1"/>
    </source>
</evidence>
<protein>
    <submittedName>
        <fullName evidence="3">Transferase</fullName>
    </submittedName>
</protein>
<dbReference type="Proteomes" id="UP001270362">
    <property type="component" value="Unassembled WGS sequence"/>
</dbReference>
<keyword evidence="1 3" id="KW-0808">Transferase</keyword>
<reference evidence="3" key="1">
    <citation type="journal article" date="2023" name="Mol. Phylogenet. Evol.">
        <title>Genome-scale phylogeny and comparative genomics of the fungal order Sordariales.</title>
        <authorList>
            <person name="Hensen N."/>
            <person name="Bonometti L."/>
            <person name="Westerberg I."/>
            <person name="Brannstrom I.O."/>
            <person name="Guillou S."/>
            <person name="Cros-Aarteil S."/>
            <person name="Calhoun S."/>
            <person name="Haridas S."/>
            <person name="Kuo A."/>
            <person name="Mondo S."/>
            <person name="Pangilinan J."/>
            <person name="Riley R."/>
            <person name="LaButti K."/>
            <person name="Andreopoulos B."/>
            <person name="Lipzen A."/>
            <person name="Chen C."/>
            <person name="Yan M."/>
            <person name="Daum C."/>
            <person name="Ng V."/>
            <person name="Clum A."/>
            <person name="Steindorff A."/>
            <person name="Ohm R.A."/>
            <person name="Martin F."/>
            <person name="Silar P."/>
            <person name="Natvig D.O."/>
            <person name="Lalanne C."/>
            <person name="Gautier V."/>
            <person name="Ament-Velasquez S.L."/>
            <person name="Kruys A."/>
            <person name="Hutchinson M.I."/>
            <person name="Powell A.J."/>
            <person name="Barry K."/>
            <person name="Miller A.N."/>
            <person name="Grigoriev I.V."/>
            <person name="Debuchy R."/>
            <person name="Gladieux P."/>
            <person name="Hiltunen Thoren M."/>
            <person name="Johannesson H."/>
        </authorList>
    </citation>
    <scope>NUCLEOTIDE SEQUENCE</scope>
    <source>
        <strain evidence="3">CBS 314.62</strain>
    </source>
</reference>
<dbReference type="InterPro" id="IPR023213">
    <property type="entry name" value="CAT-like_dom_sf"/>
</dbReference>
<dbReference type="GO" id="GO:0016740">
    <property type="term" value="F:transferase activity"/>
    <property type="evidence" value="ECO:0007669"/>
    <property type="project" value="UniProtKB-KW"/>
</dbReference>
<dbReference type="Gene3D" id="3.30.559.10">
    <property type="entry name" value="Chloramphenicol acetyltransferase-like domain"/>
    <property type="match status" value="2"/>
</dbReference>
<dbReference type="Pfam" id="PF02458">
    <property type="entry name" value="Transferase"/>
    <property type="match status" value="1"/>
</dbReference>
<keyword evidence="4" id="KW-1185">Reference proteome</keyword>
<evidence type="ECO:0000256" key="2">
    <source>
        <dbReference type="SAM" id="MobiDB-lite"/>
    </source>
</evidence>
<comment type="caution">
    <text evidence="3">The sequence shown here is derived from an EMBL/GenBank/DDBJ whole genome shotgun (WGS) entry which is preliminary data.</text>
</comment>
<evidence type="ECO:0000256" key="1">
    <source>
        <dbReference type="ARBA" id="ARBA00022679"/>
    </source>
</evidence>
<dbReference type="EMBL" id="JAULSO010000005">
    <property type="protein sequence ID" value="KAK3682981.1"/>
    <property type="molecule type" value="Genomic_DNA"/>
</dbReference>
<feature type="region of interest" description="Disordered" evidence="2">
    <location>
        <begin position="201"/>
        <end position="228"/>
    </location>
</feature>
<sequence length="500" mass="55410">MATRQELRLHPWGYENDPEEERFPLSTLDYLSVCAYDNMALFFPLSEAAKPRVAAVLKEGLERTLSQCRHLVGTIEKNPDNTSHSFVKHRNSTVGFTIQHLPPPFPSFADLEASHFLSSRLGPTKSLSFKGLTYADKPPTSADSHPIAAAFQANFIPGGLILNTHHHHYANDAMGWSGFVHQLADNCRAIMTNTPFPPWDPSSLDNTRFTSPQVPSHLQTSAPPPQPRNPALRPCSYLLFHLPKSKAAALKRLATPTEPDSDATFISTWDAFSAFLWRILTKHRAALYYPPQNLNPSNRDAPPTPWSEAVNMRPRISPPPPARTQGNIFIAASTSTTPLPGFQVQPTTSTLLTSPLPTLARTIRSVTCTATQSRLATLLQTVAPIRDKSAIALGLNSASAPLSLFTTDWRETAICEADFGFGRPRAFRHLFDVVTEGLVIVYPPRREPESSSDDGEDDAGCEFVISVEKEIIPRLVEDDEMKQFFEYRGVEVEGGALRYR</sequence>
<dbReference type="InterPro" id="IPR051283">
    <property type="entry name" value="Sec_Metabolite_Acyltrans"/>
</dbReference>
<organism evidence="3 4">
    <name type="scientific">Podospora appendiculata</name>
    <dbReference type="NCBI Taxonomy" id="314037"/>
    <lineage>
        <taxon>Eukaryota</taxon>
        <taxon>Fungi</taxon>
        <taxon>Dikarya</taxon>
        <taxon>Ascomycota</taxon>
        <taxon>Pezizomycotina</taxon>
        <taxon>Sordariomycetes</taxon>
        <taxon>Sordariomycetidae</taxon>
        <taxon>Sordariales</taxon>
        <taxon>Podosporaceae</taxon>
        <taxon>Podospora</taxon>
    </lineage>
</organism>
<feature type="compositionally biased region" description="Polar residues" evidence="2">
    <location>
        <begin position="203"/>
        <end position="221"/>
    </location>
</feature>
<name>A0AAE1C8N2_9PEZI</name>
<proteinExistence type="predicted"/>
<gene>
    <name evidence="3" type="ORF">B0T22DRAFT_494566</name>
</gene>
<dbReference type="AlphaFoldDB" id="A0AAE1C8N2"/>
<evidence type="ECO:0000313" key="4">
    <source>
        <dbReference type="Proteomes" id="UP001270362"/>
    </source>
</evidence>
<reference evidence="3" key="2">
    <citation type="submission" date="2023-06" db="EMBL/GenBank/DDBJ databases">
        <authorList>
            <consortium name="Lawrence Berkeley National Laboratory"/>
            <person name="Haridas S."/>
            <person name="Hensen N."/>
            <person name="Bonometti L."/>
            <person name="Westerberg I."/>
            <person name="Brannstrom I.O."/>
            <person name="Guillou S."/>
            <person name="Cros-Aarteil S."/>
            <person name="Calhoun S."/>
            <person name="Kuo A."/>
            <person name="Mondo S."/>
            <person name="Pangilinan J."/>
            <person name="Riley R."/>
            <person name="Labutti K."/>
            <person name="Andreopoulos B."/>
            <person name="Lipzen A."/>
            <person name="Chen C."/>
            <person name="Yanf M."/>
            <person name="Daum C."/>
            <person name="Ng V."/>
            <person name="Clum A."/>
            <person name="Steindorff A."/>
            <person name="Ohm R."/>
            <person name="Martin F."/>
            <person name="Silar P."/>
            <person name="Natvig D."/>
            <person name="Lalanne C."/>
            <person name="Gautier V."/>
            <person name="Ament-Velasquez S.L."/>
            <person name="Kruys A."/>
            <person name="Hutchinson M.I."/>
            <person name="Powell A.J."/>
            <person name="Barry K."/>
            <person name="Miller A.N."/>
            <person name="Grigoriev I.V."/>
            <person name="Debuchy R."/>
            <person name="Gladieux P."/>
            <person name="Thoren M.H."/>
            <person name="Johannesson H."/>
        </authorList>
    </citation>
    <scope>NUCLEOTIDE SEQUENCE</scope>
    <source>
        <strain evidence="3">CBS 314.62</strain>
    </source>
</reference>
<accession>A0AAE1C8N2</accession>
<dbReference type="PANTHER" id="PTHR31896">
    <property type="entry name" value="FAMILY REGULATORY PROTEIN, PUTATIVE (AFU_ORTHOLOGUE AFUA_3G14730)-RELATED"/>
    <property type="match status" value="1"/>
</dbReference>
<dbReference type="PANTHER" id="PTHR31896:SF13">
    <property type="entry name" value="TRICHOTHECENE 3-O-ACETYLTRANSFERASE"/>
    <property type="match status" value="1"/>
</dbReference>